<evidence type="ECO:0000256" key="5">
    <source>
        <dbReference type="ARBA" id="ARBA00022695"/>
    </source>
</evidence>
<name>A0ABW5WVW9_9STAP</name>
<evidence type="ECO:0000256" key="1">
    <source>
        <dbReference type="ARBA" id="ARBA00001282"/>
    </source>
</evidence>
<dbReference type="RefSeq" id="WP_377773582.1">
    <property type="nucleotide sequence ID" value="NZ_JBHUOQ010000003.1"/>
</dbReference>
<evidence type="ECO:0000313" key="8">
    <source>
        <dbReference type="EMBL" id="MFD2830494.1"/>
    </source>
</evidence>
<dbReference type="EC" id="2.7.7.60" evidence="7"/>
<organism evidence="8 9">
    <name type="scientific">Corticicoccus populi</name>
    <dbReference type="NCBI Taxonomy" id="1812821"/>
    <lineage>
        <taxon>Bacteria</taxon>
        <taxon>Bacillati</taxon>
        <taxon>Bacillota</taxon>
        <taxon>Bacilli</taxon>
        <taxon>Bacillales</taxon>
        <taxon>Staphylococcaceae</taxon>
        <taxon>Corticicoccus</taxon>
    </lineage>
</organism>
<comment type="caution">
    <text evidence="8">The sequence shown here is derived from an EMBL/GenBank/DDBJ whole genome shotgun (WGS) entry which is preliminary data.</text>
</comment>
<evidence type="ECO:0000256" key="7">
    <source>
        <dbReference type="HAMAP-Rule" id="MF_00108"/>
    </source>
</evidence>
<reference evidence="9" key="1">
    <citation type="journal article" date="2019" name="Int. J. Syst. Evol. Microbiol.">
        <title>The Global Catalogue of Microorganisms (GCM) 10K type strain sequencing project: providing services to taxonomists for standard genome sequencing and annotation.</title>
        <authorList>
            <consortium name="The Broad Institute Genomics Platform"/>
            <consortium name="The Broad Institute Genome Sequencing Center for Infectious Disease"/>
            <person name="Wu L."/>
            <person name="Ma J."/>
        </authorList>
    </citation>
    <scope>NUCLEOTIDE SEQUENCE [LARGE SCALE GENOMIC DNA]</scope>
    <source>
        <strain evidence="9">KCTC 33575</strain>
    </source>
</reference>
<comment type="similarity">
    <text evidence="3 7">Belongs to the IspD/TarI cytidylyltransferase family. IspD subfamily.</text>
</comment>
<dbReference type="CDD" id="cd02516">
    <property type="entry name" value="CDP-ME_synthetase"/>
    <property type="match status" value="1"/>
</dbReference>
<evidence type="ECO:0000256" key="6">
    <source>
        <dbReference type="ARBA" id="ARBA00023229"/>
    </source>
</evidence>
<gene>
    <name evidence="7 8" type="primary">ispD</name>
    <name evidence="8" type="ORF">ACFSX4_08480</name>
</gene>
<dbReference type="NCBIfam" id="TIGR00453">
    <property type="entry name" value="ispD"/>
    <property type="match status" value="1"/>
</dbReference>
<dbReference type="Pfam" id="PF01128">
    <property type="entry name" value="IspD"/>
    <property type="match status" value="1"/>
</dbReference>
<sequence>MGYTAIIPAAGLGKRMGMDYNKVFIRINEMAVIQMTVSQFEKDDHCEAIYLAARADEIESMNELFSDSKKVKGIFAGGSERQDSIYNVLKQIPKCRYVMIHDGARPFVTKDTLDALYESVKVDKAVICGVNVKDTIKIVDDGLVTNTVPRERLFVVHTPQAFDYDLILKAHREARENQLAVTDDAMMVEELGRSVSVVPSNYDNIKITTTEDLIIAEAILQRGDLG</sequence>
<proteinExistence type="inferred from homology"/>
<accession>A0ABW5WVW9</accession>
<feature type="site" description="Transition state stabilizer" evidence="7">
    <location>
        <position position="15"/>
    </location>
</feature>
<keyword evidence="9" id="KW-1185">Reference proteome</keyword>
<comment type="catalytic activity">
    <reaction evidence="1 7">
        <text>2-C-methyl-D-erythritol 4-phosphate + CTP + H(+) = 4-CDP-2-C-methyl-D-erythritol + diphosphate</text>
        <dbReference type="Rhea" id="RHEA:13429"/>
        <dbReference type="ChEBI" id="CHEBI:15378"/>
        <dbReference type="ChEBI" id="CHEBI:33019"/>
        <dbReference type="ChEBI" id="CHEBI:37563"/>
        <dbReference type="ChEBI" id="CHEBI:57823"/>
        <dbReference type="ChEBI" id="CHEBI:58262"/>
        <dbReference type="EC" id="2.7.7.60"/>
    </reaction>
</comment>
<evidence type="ECO:0000256" key="4">
    <source>
        <dbReference type="ARBA" id="ARBA00022679"/>
    </source>
</evidence>
<dbReference type="InterPro" id="IPR029044">
    <property type="entry name" value="Nucleotide-diphossugar_trans"/>
</dbReference>
<dbReference type="InterPro" id="IPR050088">
    <property type="entry name" value="IspD/TarI_cytidylyltransf_bact"/>
</dbReference>
<evidence type="ECO:0000256" key="3">
    <source>
        <dbReference type="ARBA" id="ARBA00009789"/>
    </source>
</evidence>
<dbReference type="SUPFAM" id="SSF53448">
    <property type="entry name" value="Nucleotide-diphospho-sugar transferases"/>
    <property type="match status" value="1"/>
</dbReference>
<dbReference type="InterPro" id="IPR034683">
    <property type="entry name" value="IspD/TarI"/>
</dbReference>
<evidence type="ECO:0000313" key="9">
    <source>
        <dbReference type="Proteomes" id="UP001597519"/>
    </source>
</evidence>
<dbReference type="EMBL" id="JBHUOQ010000003">
    <property type="protein sequence ID" value="MFD2830494.1"/>
    <property type="molecule type" value="Genomic_DNA"/>
</dbReference>
<feature type="site" description="Positions MEP for the nucleophilic attack" evidence="7">
    <location>
        <position position="150"/>
    </location>
</feature>
<dbReference type="PROSITE" id="PS01295">
    <property type="entry name" value="ISPD"/>
    <property type="match status" value="1"/>
</dbReference>
<protein>
    <recommendedName>
        <fullName evidence="7">2-C-methyl-D-erythritol 4-phosphate cytidylyltransferase</fullName>
        <ecNumber evidence="7">2.7.7.60</ecNumber>
    </recommendedName>
    <alternativeName>
        <fullName evidence="7">4-diphosphocytidyl-2C-methyl-D-erythritol synthase</fullName>
    </alternativeName>
    <alternativeName>
        <fullName evidence="7">MEP cytidylyltransferase</fullName>
        <shortName evidence="7">MCT</shortName>
    </alternativeName>
</protein>
<dbReference type="GO" id="GO:0050518">
    <property type="term" value="F:2-C-methyl-D-erythritol 4-phosphate cytidylyltransferase activity"/>
    <property type="evidence" value="ECO:0007669"/>
    <property type="project" value="UniProtKB-EC"/>
</dbReference>
<dbReference type="HAMAP" id="MF_00108">
    <property type="entry name" value="IspD"/>
    <property type="match status" value="1"/>
</dbReference>
<comment type="pathway">
    <text evidence="2 7">Isoprenoid biosynthesis; isopentenyl diphosphate biosynthesis via DXP pathway; isopentenyl diphosphate from 1-deoxy-D-xylulose 5-phosphate: step 2/6.</text>
</comment>
<dbReference type="Gene3D" id="3.90.550.10">
    <property type="entry name" value="Spore Coat Polysaccharide Biosynthesis Protein SpsA, Chain A"/>
    <property type="match status" value="1"/>
</dbReference>
<dbReference type="PANTHER" id="PTHR32125:SF4">
    <property type="entry name" value="2-C-METHYL-D-ERYTHRITOL 4-PHOSPHATE CYTIDYLYLTRANSFERASE, CHLOROPLASTIC"/>
    <property type="match status" value="1"/>
</dbReference>
<evidence type="ECO:0000256" key="2">
    <source>
        <dbReference type="ARBA" id="ARBA00004787"/>
    </source>
</evidence>
<feature type="site" description="Transition state stabilizer" evidence="7">
    <location>
        <position position="22"/>
    </location>
</feature>
<dbReference type="PANTHER" id="PTHR32125">
    <property type="entry name" value="2-C-METHYL-D-ERYTHRITOL 4-PHOSPHATE CYTIDYLYLTRANSFERASE, CHLOROPLASTIC"/>
    <property type="match status" value="1"/>
</dbReference>
<dbReference type="Proteomes" id="UP001597519">
    <property type="component" value="Unassembled WGS sequence"/>
</dbReference>
<keyword evidence="4 7" id="KW-0808">Transferase</keyword>
<comment type="function">
    <text evidence="7">Catalyzes the formation of 4-diphosphocytidyl-2-C-methyl-D-erythritol from CTP and 2-C-methyl-D-erythritol 4-phosphate (MEP).</text>
</comment>
<dbReference type="InterPro" id="IPR001228">
    <property type="entry name" value="IspD"/>
</dbReference>
<dbReference type="InterPro" id="IPR018294">
    <property type="entry name" value="ISPD_synthase_CS"/>
</dbReference>
<feature type="site" description="Positions MEP for the nucleophilic attack" evidence="7">
    <location>
        <position position="206"/>
    </location>
</feature>
<keyword evidence="6 7" id="KW-0414">Isoprene biosynthesis</keyword>
<keyword evidence="5 7" id="KW-0548">Nucleotidyltransferase</keyword>